<dbReference type="Proteomes" id="UP000472265">
    <property type="component" value="Chromosome 20"/>
</dbReference>
<reference evidence="11" key="2">
    <citation type="submission" date="2025-08" db="UniProtKB">
        <authorList>
            <consortium name="Ensembl"/>
        </authorList>
    </citation>
    <scope>IDENTIFICATION</scope>
</reference>
<keyword evidence="7" id="KW-0325">Glycoprotein</keyword>
<organism evidence="11 12">
    <name type="scientific">Sparus aurata</name>
    <name type="common">Gilthead sea bream</name>
    <dbReference type="NCBI Taxonomy" id="8175"/>
    <lineage>
        <taxon>Eukaryota</taxon>
        <taxon>Metazoa</taxon>
        <taxon>Chordata</taxon>
        <taxon>Craniata</taxon>
        <taxon>Vertebrata</taxon>
        <taxon>Euteleostomi</taxon>
        <taxon>Actinopterygii</taxon>
        <taxon>Neopterygii</taxon>
        <taxon>Teleostei</taxon>
        <taxon>Neoteleostei</taxon>
        <taxon>Acanthomorphata</taxon>
        <taxon>Eupercaria</taxon>
        <taxon>Spariformes</taxon>
        <taxon>Sparidae</taxon>
        <taxon>Sparus</taxon>
    </lineage>
</organism>
<evidence type="ECO:0000256" key="2">
    <source>
        <dbReference type="ARBA" id="ARBA00022692"/>
    </source>
</evidence>
<dbReference type="PANTHER" id="PTHR23037:SF7">
    <property type="entry name" value="INTERLEUKIN-21 RECEPTOR"/>
    <property type="match status" value="1"/>
</dbReference>
<evidence type="ECO:0000256" key="1">
    <source>
        <dbReference type="ARBA" id="ARBA00004479"/>
    </source>
</evidence>
<dbReference type="RefSeq" id="XP_030256964.1">
    <property type="nucleotide sequence ID" value="XM_030401104.1"/>
</dbReference>
<evidence type="ECO:0000256" key="10">
    <source>
        <dbReference type="SAM" id="SignalP"/>
    </source>
</evidence>
<evidence type="ECO:0000313" key="11">
    <source>
        <dbReference type="Ensembl" id="ENSSAUP00010034423.1"/>
    </source>
</evidence>
<dbReference type="SUPFAM" id="SSF49265">
    <property type="entry name" value="Fibronectin type III"/>
    <property type="match status" value="1"/>
</dbReference>
<feature type="transmembrane region" description="Helical" evidence="9">
    <location>
        <begin position="281"/>
        <end position="303"/>
    </location>
</feature>
<keyword evidence="4 9" id="KW-1133">Transmembrane helix</keyword>
<evidence type="ECO:0000256" key="3">
    <source>
        <dbReference type="ARBA" id="ARBA00022729"/>
    </source>
</evidence>
<keyword evidence="6" id="KW-0675">Receptor</keyword>
<comment type="subcellular location">
    <subcellularLocation>
        <location evidence="1">Membrane</location>
        <topology evidence="1">Single-pass type I membrane protein</topology>
    </subcellularLocation>
</comment>
<dbReference type="RefSeq" id="XP_030256963.1">
    <property type="nucleotide sequence ID" value="XM_030401103.1"/>
</dbReference>
<feature type="chain" id="PRO_5025570619" evidence="10">
    <location>
        <begin position="31"/>
        <end position="484"/>
    </location>
</feature>
<keyword evidence="3 10" id="KW-0732">Signal</keyword>
<keyword evidence="5 9" id="KW-0472">Membrane</keyword>
<reference evidence="11" key="3">
    <citation type="submission" date="2025-09" db="UniProtKB">
        <authorList>
            <consortium name="Ensembl"/>
        </authorList>
    </citation>
    <scope>IDENTIFICATION</scope>
</reference>
<dbReference type="GO" id="GO:0009897">
    <property type="term" value="C:external side of plasma membrane"/>
    <property type="evidence" value="ECO:0007669"/>
    <property type="project" value="TreeGrafter"/>
</dbReference>
<evidence type="ECO:0000313" key="12">
    <source>
        <dbReference type="Proteomes" id="UP000472265"/>
    </source>
</evidence>
<dbReference type="AlphaFoldDB" id="A0A671W5R6"/>
<dbReference type="OrthoDB" id="8939865at2759"/>
<gene>
    <name evidence="11" type="primary">LOC115571623</name>
</gene>
<dbReference type="PROSITE" id="PS01355">
    <property type="entry name" value="HEMATOPO_REC_S_F1"/>
    <property type="match status" value="1"/>
</dbReference>
<name>A0A671W5R6_SPAAU</name>
<feature type="region of interest" description="Disordered" evidence="8">
    <location>
        <begin position="406"/>
        <end position="428"/>
    </location>
</feature>
<evidence type="ECO:0000256" key="6">
    <source>
        <dbReference type="ARBA" id="ARBA00023170"/>
    </source>
</evidence>
<dbReference type="InterPro" id="IPR013783">
    <property type="entry name" value="Ig-like_fold"/>
</dbReference>
<dbReference type="GO" id="GO:0004896">
    <property type="term" value="F:cytokine receptor activity"/>
    <property type="evidence" value="ECO:0007669"/>
    <property type="project" value="InterPro"/>
</dbReference>
<dbReference type="PANTHER" id="PTHR23037">
    <property type="entry name" value="CYTOKINE RECEPTOR"/>
    <property type="match status" value="1"/>
</dbReference>
<accession>A0A671W5R6</accession>
<dbReference type="Gene3D" id="2.60.40.10">
    <property type="entry name" value="Immunoglobulins"/>
    <property type="match status" value="1"/>
</dbReference>
<dbReference type="InterPro" id="IPR036116">
    <property type="entry name" value="FN3_sf"/>
</dbReference>
<sequence length="484" mass="54445">MMSGPSGVMDRCSLPRLRLMLLQLTVFLLASTNTSFCLRGNPTTGVNHKLHCLNNYLFTINCSLSIAPSENTSDSDGSYWLTFTDTYDLTKFQCMLTKADGDYFCSANKYPPMPDDESYKETFSDTDTYEISLHHYRNNGSETCEVLDKEYEPQKNIKLNTPCCLTVSHNASQHHFTWMSTYEEYIYTELVHRLMFELHYYTRGEGPNVVSRVINANSQSYSVDDENFEPDTEYAARVRSSPRQAHYMGQWSDWSSEVQWKMASAATGESALPSNTSGFRLGGVIIPLFVVMTVFLFLCYAPIKKWRQNAFIPTPAPYFSSLYSDCQGDFKSWVVIQENTADMMKAEETLHINTLTECEVIKEEECEPQFHHQFMEGSTYSNITDPGCDTSLLGMPYAVSTMAPSSAPGSSLKSLALSSRPGSPAEGDSGCWLSLERDPLFYCNEYCTLSAFQQNSPVTAERHGSLSTKSCTTEMIRVDAVTEA</sequence>
<dbReference type="CDD" id="cd00063">
    <property type="entry name" value="FN3"/>
    <property type="match status" value="1"/>
</dbReference>
<keyword evidence="12" id="KW-1185">Reference proteome</keyword>
<dbReference type="OMA" id="CNEYCTL"/>
<keyword evidence="2 9" id="KW-0812">Transmembrane</keyword>
<dbReference type="InParanoid" id="A0A671W5R6"/>
<proteinExistence type="predicted"/>
<feature type="compositionally biased region" description="Polar residues" evidence="8">
    <location>
        <begin position="406"/>
        <end position="421"/>
    </location>
</feature>
<dbReference type="InterPro" id="IPR003531">
    <property type="entry name" value="Hempt_rcpt_S_F1_CS"/>
</dbReference>
<dbReference type="GeneTree" id="ENSGT00940000167095"/>
<reference evidence="11" key="1">
    <citation type="submission" date="2021-04" db="EMBL/GenBank/DDBJ databases">
        <authorList>
            <consortium name="Wellcome Sanger Institute Data Sharing"/>
        </authorList>
    </citation>
    <scope>NUCLEOTIDE SEQUENCE [LARGE SCALE GENOMIC DNA]</scope>
</reference>
<evidence type="ECO:0000256" key="9">
    <source>
        <dbReference type="SAM" id="Phobius"/>
    </source>
</evidence>
<evidence type="ECO:0000256" key="8">
    <source>
        <dbReference type="SAM" id="MobiDB-lite"/>
    </source>
</evidence>
<protein>
    <submittedName>
        <fullName evidence="11">Interleukin-21 receptor-like</fullName>
    </submittedName>
</protein>
<evidence type="ECO:0000256" key="7">
    <source>
        <dbReference type="ARBA" id="ARBA00023180"/>
    </source>
</evidence>
<evidence type="ECO:0000256" key="4">
    <source>
        <dbReference type="ARBA" id="ARBA00022989"/>
    </source>
</evidence>
<dbReference type="Ensembl" id="ENSSAUT00010036261.1">
    <property type="protein sequence ID" value="ENSSAUP00010034423.1"/>
    <property type="gene ID" value="ENSSAUG00010014581.1"/>
</dbReference>
<dbReference type="InterPro" id="IPR003961">
    <property type="entry name" value="FN3_dom"/>
</dbReference>
<dbReference type="GeneID" id="115571623"/>
<feature type="signal peptide" evidence="10">
    <location>
        <begin position="1"/>
        <end position="30"/>
    </location>
</feature>
<evidence type="ECO:0000256" key="5">
    <source>
        <dbReference type="ARBA" id="ARBA00023136"/>
    </source>
</evidence>